<gene>
    <name evidence="8" type="ORF">C7443_1242</name>
</gene>
<comment type="similarity">
    <text evidence="2 6">Belongs to the dTDP-4-dehydrorhamnose reductase family.</text>
</comment>
<dbReference type="RefSeq" id="WP_110020733.1">
    <property type="nucleotide sequence ID" value="NZ_QGTJ01000024.1"/>
</dbReference>
<dbReference type="EC" id="1.1.1.133" evidence="3 6"/>
<keyword evidence="6" id="KW-0521">NADP</keyword>
<dbReference type="PANTHER" id="PTHR10491:SF4">
    <property type="entry name" value="METHIONINE ADENOSYLTRANSFERASE 2 SUBUNIT BETA"/>
    <property type="match status" value="1"/>
</dbReference>
<dbReference type="InterPro" id="IPR029903">
    <property type="entry name" value="RmlD-like-bd"/>
</dbReference>
<dbReference type="GO" id="GO:0005829">
    <property type="term" value="C:cytosol"/>
    <property type="evidence" value="ECO:0007669"/>
    <property type="project" value="TreeGrafter"/>
</dbReference>
<evidence type="ECO:0000256" key="6">
    <source>
        <dbReference type="RuleBase" id="RU364082"/>
    </source>
</evidence>
<evidence type="ECO:0000313" key="9">
    <source>
        <dbReference type="Proteomes" id="UP000246569"/>
    </source>
</evidence>
<dbReference type="EMBL" id="QGTJ01000024">
    <property type="protein sequence ID" value="PWV57732.1"/>
    <property type="molecule type" value="Genomic_DNA"/>
</dbReference>
<dbReference type="OrthoDB" id="9803892at2"/>
<evidence type="ECO:0000256" key="1">
    <source>
        <dbReference type="ARBA" id="ARBA00004781"/>
    </source>
</evidence>
<dbReference type="Proteomes" id="UP000246569">
    <property type="component" value="Unassembled WGS sequence"/>
</dbReference>
<proteinExistence type="inferred from homology"/>
<evidence type="ECO:0000256" key="2">
    <source>
        <dbReference type="ARBA" id="ARBA00010944"/>
    </source>
</evidence>
<accession>A0A317MN31</accession>
<name>A0A317MN31_9GAMM</name>
<evidence type="ECO:0000256" key="3">
    <source>
        <dbReference type="ARBA" id="ARBA00012929"/>
    </source>
</evidence>
<dbReference type="Gene3D" id="3.90.25.10">
    <property type="entry name" value="UDP-galactose 4-epimerase, domain 1"/>
    <property type="match status" value="1"/>
</dbReference>
<dbReference type="UniPathway" id="UPA00124"/>
<dbReference type="InterPro" id="IPR036291">
    <property type="entry name" value="NAD(P)-bd_dom_sf"/>
</dbReference>
<dbReference type="SUPFAM" id="SSF51735">
    <property type="entry name" value="NAD(P)-binding Rossmann-fold domains"/>
    <property type="match status" value="1"/>
</dbReference>
<comment type="function">
    <text evidence="6">Catalyzes the reduction of dTDP-6-deoxy-L-lyxo-4-hexulose to yield dTDP-L-rhamnose.</text>
</comment>
<comment type="cofactor">
    <cofactor evidence="6">
        <name>Mg(2+)</name>
        <dbReference type="ChEBI" id="CHEBI:18420"/>
    </cofactor>
    <text evidence="6">Binds 1 Mg(2+) ion per monomer.</text>
</comment>
<reference evidence="8 9" key="1">
    <citation type="submission" date="2018-05" db="EMBL/GenBank/DDBJ databases">
        <title>Genomic Encyclopedia of Type Strains, Phase IV (KMG-IV): sequencing the most valuable type-strain genomes for metagenomic binning, comparative biology and taxonomic classification.</title>
        <authorList>
            <person name="Goeker M."/>
        </authorList>
    </citation>
    <scope>NUCLEOTIDE SEQUENCE [LARGE SCALE GENOMIC DNA]</scope>
    <source>
        <strain evidence="8 9">DSM 23606</strain>
    </source>
</reference>
<dbReference type="GO" id="GO:0008831">
    <property type="term" value="F:dTDP-4-dehydrorhamnose reductase activity"/>
    <property type="evidence" value="ECO:0007669"/>
    <property type="project" value="UniProtKB-EC"/>
</dbReference>
<organism evidence="8 9">
    <name type="scientific">Plasticicumulans acidivorans</name>
    <dbReference type="NCBI Taxonomy" id="886464"/>
    <lineage>
        <taxon>Bacteria</taxon>
        <taxon>Pseudomonadati</taxon>
        <taxon>Pseudomonadota</taxon>
        <taxon>Gammaproteobacteria</taxon>
        <taxon>Candidatus Competibacteraceae</taxon>
        <taxon>Plasticicumulans</taxon>
    </lineage>
</organism>
<evidence type="ECO:0000256" key="5">
    <source>
        <dbReference type="ARBA" id="ARBA00048200"/>
    </source>
</evidence>
<sequence length="291" mass="31570">MSILVTGANGQVGRELLRHAGELPVHGLERSGLDITDAAAVNALLERERPRLVINAAAYTAVDKAESDSAQAHAINRDGPAHLAAACARAGIPLLHISTDYVFDGSQTRAYTEADPIAPLGVYGASKWAGEQAVRTTLDTHLILRVSWVFGALGHNFVKTMLRLGSERDELRIVADQHGGPTPAADIARSLLELARRHLRGEALAWGTYHYAGQPFTSWHGFAEVIFSEARAQGLLPRSPRLIAIASHEYPTPARRPVNSALDSQHFTDTFGLTAPDWQRGLRTMLSELAR</sequence>
<dbReference type="InterPro" id="IPR005913">
    <property type="entry name" value="dTDP_dehydrorham_reduct"/>
</dbReference>
<comment type="pathway">
    <text evidence="1 6">Carbohydrate biosynthesis; dTDP-L-rhamnose biosynthesis.</text>
</comment>
<dbReference type="UniPathway" id="UPA00281"/>
<dbReference type="AlphaFoldDB" id="A0A317MN31"/>
<dbReference type="GO" id="GO:0009243">
    <property type="term" value="P:O antigen biosynthetic process"/>
    <property type="evidence" value="ECO:0007669"/>
    <property type="project" value="UniProtKB-UniPathway"/>
</dbReference>
<dbReference type="GO" id="GO:0019305">
    <property type="term" value="P:dTDP-rhamnose biosynthetic process"/>
    <property type="evidence" value="ECO:0007669"/>
    <property type="project" value="UniProtKB-UniPathway"/>
</dbReference>
<dbReference type="NCBIfam" id="TIGR01214">
    <property type="entry name" value="rmlD"/>
    <property type="match status" value="1"/>
</dbReference>
<evidence type="ECO:0000256" key="4">
    <source>
        <dbReference type="ARBA" id="ARBA00017099"/>
    </source>
</evidence>
<keyword evidence="9" id="KW-1185">Reference proteome</keyword>
<dbReference type="Gene3D" id="3.40.50.720">
    <property type="entry name" value="NAD(P)-binding Rossmann-like Domain"/>
    <property type="match status" value="1"/>
</dbReference>
<comment type="caution">
    <text evidence="8">The sequence shown here is derived from an EMBL/GenBank/DDBJ whole genome shotgun (WGS) entry which is preliminary data.</text>
</comment>
<dbReference type="PANTHER" id="PTHR10491">
    <property type="entry name" value="DTDP-4-DEHYDRORHAMNOSE REDUCTASE"/>
    <property type="match status" value="1"/>
</dbReference>
<dbReference type="Pfam" id="PF04321">
    <property type="entry name" value="RmlD_sub_bind"/>
    <property type="match status" value="1"/>
</dbReference>
<protein>
    <recommendedName>
        <fullName evidence="4 6">dTDP-4-dehydrorhamnose reductase</fullName>
        <ecNumber evidence="3 6">1.1.1.133</ecNumber>
    </recommendedName>
</protein>
<dbReference type="CDD" id="cd05254">
    <property type="entry name" value="dTDP_HR_like_SDR_e"/>
    <property type="match status" value="1"/>
</dbReference>
<evidence type="ECO:0000259" key="7">
    <source>
        <dbReference type="Pfam" id="PF04321"/>
    </source>
</evidence>
<feature type="domain" description="RmlD-like substrate binding" evidence="7">
    <location>
        <begin position="1"/>
        <end position="289"/>
    </location>
</feature>
<comment type="catalytic activity">
    <reaction evidence="5 6">
        <text>dTDP-beta-L-rhamnose + NADP(+) = dTDP-4-dehydro-beta-L-rhamnose + NADPH + H(+)</text>
        <dbReference type="Rhea" id="RHEA:21796"/>
        <dbReference type="ChEBI" id="CHEBI:15378"/>
        <dbReference type="ChEBI" id="CHEBI:57510"/>
        <dbReference type="ChEBI" id="CHEBI:57783"/>
        <dbReference type="ChEBI" id="CHEBI:58349"/>
        <dbReference type="ChEBI" id="CHEBI:62830"/>
        <dbReference type="EC" id="1.1.1.133"/>
    </reaction>
</comment>
<keyword evidence="6" id="KW-0560">Oxidoreductase</keyword>
<evidence type="ECO:0000313" key="8">
    <source>
        <dbReference type="EMBL" id="PWV57732.1"/>
    </source>
</evidence>